<dbReference type="STRING" id="661478.OP10G_1500"/>
<dbReference type="FunFam" id="3.30.70.250:FF:000001">
    <property type="entry name" value="Malonyl CoA-acyl carrier protein transacylase"/>
    <property type="match status" value="1"/>
</dbReference>
<comment type="catalytic activity">
    <reaction evidence="3 4">
        <text>holo-[ACP] + malonyl-CoA = malonyl-[ACP] + CoA</text>
        <dbReference type="Rhea" id="RHEA:41792"/>
        <dbReference type="Rhea" id="RHEA-COMP:9623"/>
        <dbReference type="Rhea" id="RHEA-COMP:9685"/>
        <dbReference type="ChEBI" id="CHEBI:57287"/>
        <dbReference type="ChEBI" id="CHEBI:57384"/>
        <dbReference type="ChEBI" id="CHEBI:64479"/>
        <dbReference type="ChEBI" id="CHEBI:78449"/>
        <dbReference type="EC" id="2.3.1.39"/>
    </reaction>
</comment>
<dbReference type="Proteomes" id="UP000027982">
    <property type="component" value="Chromosome"/>
</dbReference>
<dbReference type="OrthoDB" id="9805460at2"/>
<dbReference type="InterPro" id="IPR001227">
    <property type="entry name" value="Ac_transferase_dom_sf"/>
</dbReference>
<protein>
    <recommendedName>
        <fullName evidence="4">Malonyl CoA-acyl carrier protein transacylase</fullName>
        <ecNumber evidence="4">2.3.1.39</ecNumber>
    </recommendedName>
</protein>
<dbReference type="Gene3D" id="3.40.366.10">
    <property type="entry name" value="Malonyl-Coenzyme A Acyl Carrier Protein, domain 2"/>
    <property type="match status" value="1"/>
</dbReference>
<dbReference type="InterPro" id="IPR024925">
    <property type="entry name" value="Malonyl_CoA-ACP_transAc"/>
</dbReference>
<dbReference type="NCBIfam" id="TIGR00128">
    <property type="entry name" value="fabD"/>
    <property type="match status" value="1"/>
</dbReference>
<dbReference type="SMART" id="SM00827">
    <property type="entry name" value="PKS_AT"/>
    <property type="match status" value="1"/>
</dbReference>
<dbReference type="SUPFAM" id="SSF55048">
    <property type="entry name" value="Probable ACP-binding domain of malonyl-CoA ACP transacylase"/>
    <property type="match status" value="1"/>
</dbReference>
<dbReference type="KEGG" id="fgi:OP10G_1500"/>
<evidence type="ECO:0000313" key="7">
    <source>
        <dbReference type="EMBL" id="AIE84868.1"/>
    </source>
</evidence>
<evidence type="ECO:0000259" key="6">
    <source>
        <dbReference type="SMART" id="SM00827"/>
    </source>
</evidence>
<dbReference type="HOGENOM" id="CLU_030558_0_1_0"/>
<accession>A0A068NMS3</accession>
<dbReference type="EMBL" id="CP007139">
    <property type="protein sequence ID" value="AIE84868.1"/>
    <property type="molecule type" value="Genomic_DNA"/>
</dbReference>
<keyword evidence="8" id="KW-1185">Reference proteome</keyword>
<dbReference type="AlphaFoldDB" id="A0A068NMS3"/>
<evidence type="ECO:0000256" key="1">
    <source>
        <dbReference type="ARBA" id="ARBA00022679"/>
    </source>
</evidence>
<feature type="domain" description="Malonyl-CoA:ACP transacylase (MAT)" evidence="6">
    <location>
        <begin position="5"/>
        <end position="303"/>
    </location>
</feature>
<dbReference type="PANTHER" id="PTHR42681">
    <property type="entry name" value="MALONYL-COA-ACYL CARRIER PROTEIN TRANSACYLASE, MITOCHONDRIAL"/>
    <property type="match status" value="1"/>
</dbReference>
<evidence type="ECO:0000256" key="5">
    <source>
        <dbReference type="PIRSR" id="PIRSR000446-1"/>
    </source>
</evidence>
<name>A0A068NMS3_FIMGI</name>
<evidence type="ECO:0000256" key="2">
    <source>
        <dbReference type="ARBA" id="ARBA00023315"/>
    </source>
</evidence>
<keyword evidence="2 4" id="KW-0012">Acyltransferase</keyword>
<dbReference type="InterPro" id="IPR016036">
    <property type="entry name" value="Malonyl_transacylase_ACP-bd"/>
</dbReference>
<dbReference type="InterPro" id="IPR014043">
    <property type="entry name" value="Acyl_transferase_dom"/>
</dbReference>
<dbReference type="PIRSF" id="PIRSF000446">
    <property type="entry name" value="Mct"/>
    <property type="match status" value="1"/>
</dbReference>
<dbReference type="eggNOG" id="COG0331">
    <property type="taxonomic scope" value="Bacteria"/>
</dbReference>
<dbReference type="SUPFAM" id="SSF52151">
    <property type="entry name" value="FabD/lysophospholipase-like"/>
    <property type="match status" value="1"/>
</dbReference>
<comment type="similarity">
    <text evidence="4">Belongs to the fabD family.</text>
</comment>
<organism evidence="7 8">
    <name type="scientific">Fimbriimonas ginsengisoli Gsoil 348</name>
    <dbReference type="NCBI Taxonomy" id="661478"/>
    <lineage>
        <taxon>Bacteria</taxon>
        <taxon>Bacillati</taxon>
        <taxon>Armatimonadota</taxon>
        <taxon>Fimbriimonadia</taxon>
        <taxon>Fimbriimonadales</taxon>
        <taxon>Fimbriimonadaceae</taxon>
        <taxon>Fimbriimonas</taxon>
    </lineage>
</organism>
<dbReference type="EC" id="2.3.1.39" evidence="4"/>
<dbReference type="RefSeq" id="WP_052547607.1">
    <property type="nucleotide sequence ID" value="NZ_CP007139.1"/>
</dbReference>
<dbReference type="InterPro" id="IPR050858">
    <property type="entry name" value="Mal-CoA-ACP_Trans/PKS_FabD"/>
</dbReference>
<evidence type="ECO:0000256" key="4">
    <source>
        <dbReference type="PIRNR" id="PIRNR000446"/>
    </source>
</evidence>
<feature type="active site" evidence="5">
    <location>
        <position position="198"/>
    </location>
</feature>
<reference evidence="7 8" key="1">
    <citation type="journal article" date="2014" name="PLoS ONE">
        <title>The first complete genome sequence of the class fimbriimonadia in the phylum armatimonadetes.</title>
        <authorList>
            <person name="Hu Z.Y."/>
            <person name="Wang Y.Z."/>
            <person name="Im W.T."/>
            <person name="Wang S.Y."/>
            <person name="Zhao G.P."/>
            <person name="Zheng H.J."/>
            <person name="Quan Z.X."/>
        </authorList>
    </citation>
    <scope>NUCLEOTIDE SEQUENCE [LARGE SCALE GENOMIC DNA]</scope>
    <source>
        <strain evidence="7">Gsoil 348</strain>
    </source>
</reference>
<dbReference type="Gene3D" id="3.30.70.250">
    <property type="entry name" value="Malonyl-CoA ACP transacylase, ACP-binding"/>
    <property type="match status" value="1"/>
</dbReference>
<sequence>MIAIVFPGQGSQKPGMGKELVEASPEARDVFRRVSDAVGFDVEKLCFESDEETLRQTQNAQIALFACGVAAYRALEARLPDQRVGAMAGHSIGEYPALVAAGVFTLEEGARLVRTRGDLMARSGQERPGTMAAVLGLERDLLEEACREVEGIAVIANDNCPGQLVISGEVEAVRLAGLAAQAKGAKRVLPLNVSGAFHSPLMEVPAREMGVALRQATVSPATAKVYSNVTSEAVEDVASIPALLERQLSSPVRWTESVQHMIRDGVDTFIECGTGEVLCGLIRRTDKSVRTMAVQDLASLEAVATGG</sequence>
<dbReference type="GO" id="GO:0004314">
    <property type="term" value="F:[acyl-carrier-protein] S-malonyltransferase activity"/>
    <property type="evidence" value="ECO:0007669"/>
    <property type="project" value="UniProtKB-EC"/>
</dbReference>
<gene>
    <name evidence="7" type="ORF">OP10G_1500</name>
</gene>
<evidence type="ECO:0000313" key="8">
    <source>
        <dbReference type="Proteomes" id="UP000027982"/>
    </source>
</evidence>
<dbReference type="Pfam" id="PF00698">
    <property type="entry name" value="Acyl_transf_1"/>
    <property type="match status" value="1"/>
</dbReference>
<keyword evidence="1 4" id="KW-0808">Transferase</keyword>
<dbReference type="GO" id="GO:0006633">
    <property type="term" value="P:fatty acid biosynthetic process"/>
    <property type="evidence" value="ECO:0007669"/>
    <property type="project" value="TreeGrafter"/>
</dbReference>
<dbReference type="InterPro" id="IPR004410">
    <property type="entry name" value="Malonyl_CoA-ACP_transAc_FabD"/>
</dbReference>
<dbReference type="InterPro" id="IPR016035">
    <property type="entry name" value="Acyl_Trfase/lysoPLipase"/>
</dbReference>
<dbReference type="GO" id="GO:0005829">
    <property type="term" value="C:cytosol"/>
    <property type="evidence" value="ECO:0007669"/>
    <property type="project" value="TreeGrafter"/>
</dbReference>
<dbReference type="PANTHER" id="PTHR42681:SF1">
    <property type="entry name" value="MALONYL-COA-ACYL CARRIER PROTEIN TRANSACYLASE, MITOCHONDRIAL"/>
    <property type="match status" value="1"/>
</dbReference>
<evidence type="ECO:0000256" key="3">
    <source>
        <dbReference type="ARBA" id="ARBA00048462"/>
    </source>
</evidence>
<feature type="active site" evidence="5">
    <location>
        <position position="91"/>
    </location>
</feature>
<proteinExistence type="inferred from homology"/>